<keyword evidence="2" id="KW-1185">Reference proteome</keyword>
<evidence type="ECO:0000313" key="2">
    <source>
        <dbReference type="Proteomes" id="UP000679848"/>
    </source>
</evidence>
<evidence type="ECO:0000313" key="1">
    <source>
        <dbReference type="EMBL" id="BCK84787.1"/>
    </source>
</evidence>
<gene>
    <name evidence="1" type="ORF">MM59RIKEN_21060</name>
</gene>
<dbReference type="AlphaFoldDB" id="A0A810QEX4"/>
<dbReference type="KEGG" id="pfaa:MM59RIKEN_21060"/>
<dbReference type="EMBL" id="AP023420">
    <property type="protein sequence ID" value="BCK84787.1"/>
    <property type="molecule type" value="Genomic_DNA"/>
</dbReference>
<dbReference type="Proteomes" id="UP000679848">
    <property type="component" value="Chromosome"/>
</dbReference>
<sequence>MEHEALEMLETIARNLCRERMRREGVGRYAAESEARLREVFFQEHKGDADLRRSVLRLLDAGDCEAELEGTQLFYLGLQMGLELGRLNLWNQS</sequence>
<accession>A0A810QEX4</accession>
<reference evidence="1" key="1">
    <citation type="submission" date="2020-09" db="EMBL/GenBank/DDBJ databases">
        <title>New species isolated from human feces.</title>
        <authorList>
            <person name="Kitahara M."/>
            <person name="Shigeno Y."/>
            <person name="Shime M."/>
            <person name="Matsumoto Y."/>
            <person name="Nakamura S."/>
            <person name="Motooka D."/>
            <person name="Fukuoka S."/>
            <person name="Nishikawa H."/>
            <person name="Benno Y."/>
        </authorList>
    </citation>
    <scope>NUCLEOTIDE SEQUENCE</scope>
    <source>
        <strain evidence="1">MM59</strain>
    </source>
</reference>
<proteinExistence type="predicted"/>
<protein>
    <submittedName>
        <fullName evidence="1">Uncharacterized protein</fullName>
    </submittedName>
</protein>
<dbReference type="RefSeq" id="WP_187029578.1">
    <property type="nucleotide sequence ID" value="NZ_AP023420.1"/>
</dbReference>
<name>A0A810QEX4_9FIRM</name>
<organism evidence="1 2">
    <name type="scientific">Pusillibacter faecalis</name>
    <dbReference type="NCBI Taxonomy" id="2714358"/>
    <lineage>
        <taxon>Bacteria</taxon>
        <taxon>Bacillati</taxon>
        <taxon>Bacillota</taxon>
        <taxon>Clostridia</taxon>
        <taxon>Eubacteriales</taxon>
        <taxon>Oscillospiraceae</taxon>
        <taxon>Pusillibacter</taxon>
    </lineage>
</organism>